<evidence type="ECO:0000313" key="3">
    <source>
        <dbReference type="Proteomes" id="UP001147653"/>
    </source>
</evidence>
<dbReference type="RefSeq" id="WP_270023619.1">
    <property type="nucleotide sequence ID" value="NZ_JAPDDP010000004.1"/>
</dbReference>
<name>A0A9X3N426_9ACTN</name>
<reference evidence="2" key="1">
    <citation type="submission" date="2022-10" db="EMBL/GenBank/DDBJ databases">
        <title>The WGS of Solirubrobacter phytolaccae KCTC 29190.</title>
        <authorList>
            <person name="Jiang Z."/>
        </authorList>
    </citation>
    <scope>NUCLEOTIDE SEQUENCE</scope>
    <source>
        <strain evidence="2">KCTC 29190</strain>
    </source>
</reference>
<sequence>MTETEFWRLIDQSRDAVGGDLDGHGPALERLLEGRSREDLEAFARLFDVFEWEAYRWDTWGAGYLLAGGMREASFELFRGWLISRGQAIYEIGVREPDALAELVPRDVETFEIEGLWLAARSVYEEAFGGEMPDFDDVPMCLEPVGEPWDERDLEARFPRLWRRAHDR</sequence>
<dbReference type="EMBL" id="JAPDDP010000004">
    <property type="protein sequence ID" value="MDA0179348.1"/>
    <property type="molecule type" value="Genomic_DNA"/>
</dbReference>
<evidence type="ECO:0000313" key="2">
    <source>
        <dbReference type="EMBL" id="MDA0179348.1"/>
    </source>
</evidence>
<comment type="caution">
    <text evidence="2">The sequence shown here is derived from an EMBL/GenBank/DDBJ whole genome shotgun (WGS) entry which is preliminary data.</text>
</comment>
<dbReference type="Proteomes" id="UP001147653">
    <property type="component" value="Unassembled WGS sequence"/>
</dbReference>
<evidence type="ECO:0000259" key="1">
    <source>
        <dbReference type="Pfam" id="PF14024"/>
    </source>
</evidence>
<gene>
    <name evidence="2" type="ORF">OJ997_03485</name>
</gene>
<organism evidence="2 3">
    <name type="scientific">Solirubrobacter phytolaccae</name>
    <dbReference type="NCBI Taxonomy" id="1404360"/>
    <lineage>
        <taxon>Bacteria</taxon>
        <taxon>Bacillati</taxon>
        <taxon>Actinomycetota</taxon>
        <taxon>Thermoleophilia</taxon>
        <taxon>Solirubrobacterales</taxon>
        <taxon>Solirubrobacteraceae</taxon>
        <taxon>Solirubrobacter</taxon>
    </lineage>
</organism>
<keyword evidence="3" id="KW-1185">Reference proteome</keyword>
<feature type="domain" description="DUF4240" evidence="1">
    <location>
        <begin position="1"/>
        <end position="126"/>
    </location>
</feature>
<protein>
    <submittedName>
        <fullName evidence="2">DUF4240 domain-containing protein</fullName>
    </submittedName>
</protein>
<accession>A0A9X3N426</accession>
<proteinExistence type="predicted"/>
<dbReference type="Pfam" id="PF14024">
    <property type="entry name" value="DUF4240"/>
    <property type="match status" value="1"/>
</dbReference>
<dbReference type="AlphaFoldDB" id="A0A9X3N426"/>
<dbReference type="InterPro" id="IPR025334">
    <property type="entry name" value="DUF4240"/>
</dbReference>